<comment type="caution">
    <text evidence="9">The sequence shown here is derived from an EMBL/GenBank/DDBJ whole genome shotgun (WGS) entry which is preliminary data.</text>
</comment>
<keyword evidence="4" id="KW-0808">Transferase</keyword>
<dbReference type="PROSITE" id="PS50109">
    <property type="entry name" value="HIS_KIN"/>
    <property type="match status" value="1"/>
</dbReference>
<keyword evidence="7" id="KW-0812">Transmembrane</keyword>
<proteinExistence type="predicted"/>
<feature type="domain" description="Histidine kinase" evidence="8">
    <location>
        <begin position="306"/>
        <end position="527"/>
    </location>
</feature>
<accession>A0A837I5I7</accession>
<dbReference type="Pfam" id="PF16927">
    <property type="entry name" value="HisKA_7TM"/>
    <property type="match status" value="1"/>
</dbReference>
<dbReference type="PRINTS" id="PR00344">
    <property type="entry name" value="BCTRLSENSOR"/>
</dbReference>
<feature type="transmembrane region" description="Helical" evidence="7">
    <location>
        <begin position="171"/>
        <end position="190"/>
    </location>
</feature>
<feature type="transmembrane region" description="Helical" evidence="7">
    <location>
        <begin position="6"/>
        <end position="23"/>
    </location>
</feature>
<protein>
    <recommendedName>
        <fullName evidence="2">histidine kinase</fullName>
        <ecNumber evidence="2">2.7.13.3</ecNumber>
    </recommendedName>
</protein>
<dbReference type="AlphaFoldDB" id="A0A837I5I7"/>
<dbReference type="SUPFAM" id="SSF55874">
    <property type="entry name" value="ATPase domain of HSP90 chaperone/DNA topoisomerase II/histidine kinase"/>
    <property type="match status" value="1"/>
</dbReference>
<dbReference type="InterPro" id="IPR005467">
    <property type="entry name" value="His_kinase_dom"/>
</dbReference>
<dbReference type="InterPro" id="IPR036097">
    <property type="entry name" value="HisK_dim/P_sf"/>
</dbReference>
<evidence type="ECO:0000256" key="4">
    <source>
        <dbReference type="ARBA" id="ARBA00022679"/>
    </source>
</evidence>
<dbReference type="Proteomes" id="UP000034012">
    <property type="component" value="Unassembled WGS sequence"/>
</dbReference>
<dbReference type="InterPro" id="IPR031621">
    <property type="entry name" value="HisKA_7TM"/>
</dbReference>
<comment type="catalytic activity">
    <reaction evidence="1">
        <text>ATP + protein L-histidine = ADP + protein N-phospho-L-histidine.</text>
        <dbReference type="EC" id="2.7.13.3"/>
    </reaction>
</comment>
<evidence type="ECO:0000256" key="7">
    <source>
        <dbReference type="SAM" id="Phobius"/>
    </source>
</evidence>
<evidence type="ECO:0000256" key="2">
    <source>
        <dbReference type="ARBA" id="ARBA00012438"/>
    </source>
</evidence>
<evidence type="ECO:0000313" key="9">
    <source>
        <dbReference type="EMBL" id="KKT32723.1"/>
    </source>
</evidence>
<dbReference type="Gene3D" id="1.10.287.130">
    <property type="match status" value="1"/>
</dbReference>
<dbReference type="InterPro" id="IPR003661">
    <property type="entry name" value="HisK_dim/P_dom"/>
</dbReference>
<feature type="transmembrane region" description="Helical" evidence="7">
    <location>
        <begin position="255"/>
        <end position="273"/>
    </location>
</feature>
<dbReference type="GO" id="GO:0000155">
    <property type="term" value="F:phosphorelay sensor kinase activity"/>
    <property type="evidence" value="ECO:0007669"/>
    <property type="project" value="InterPro"/>
</dbReference>
<dbReference type="SUPFAM" id="SSF47384">
    <property type="entry name" value="Homodimeric domain of signal transducing histidine kinase"/>
    <property type="match status" value="1"/>
</dbReference>
<dbReference type="PANTHER" id="PTHR43711:SF31">
    <property type="entry name" value="HISTIDINE KINASE"/>
    <property type="match status" value="1"/>
</dbReference>
<feature type="transmembrane region" description="Helical" evidence="7">
    <location>
        <begin position="97"/>
        <end position="117"/>
    </location>
</feature>
<organism evidence="9 10">
    <name type="scientific">Candidatus Woesebacteria bacterium GW2011_GWB1_44_11</name>
    <dbReference type="NCBI Taxonomy" id="1618579"/>
    <lineage>
        <taxon>Bacteria</taxon>
        <taxon>Candidatus Woeseibacteriota</taxon>
    </lineage>
</organism>
<dbReference type="InterPro" id="IPR050736">
    <property type="entry name" value="Sensor_HK_Regulatory"/>
</dbReference>
<dbReference type="InterPro" id="IPR004358">
    <property type="entry name" value="Sig_transdc_His_kin-like_C"/>
</dbReference>
<evidence type="ECO:0000256" key="6">
    <source>
        <dbReference type="ARBA" id="ARBA00023012"/>
    </source>
</evidence>
<dbReference type="InterPro" id="IPR036890">
    <property type="entry name" value="HATPase_C_sf"/>
</dbReference>
<dbReference type="FunFam" id="3.30.565.10:FF:000006">
    <property type="entry name" value="Sensor histidine kinase WalK"/>
    <property type="match status" value="1"/>
</dbReference>
<evidence type="ECO:0000259" key="8">
    <source>
        <dbReference type="PROSITE" id="PS50109"/>
    </source>
</evidence>
<keyword evidence="5 9" id="KW-0418">Kinase</keyword>
<evidence type="ECO:0000256" key="1">
    <source>
        <dbReference type="ARBA" id="ARBA00000085"/>
    </source>
</evidence>
<sequence length="529" mass="59470">MYYKYLLILVFILNVLLGIFVLLRDHKNQINVSFSLFVLSVAGWLSINFLSNQFTDYPRAFIFNKLIFLESPYISFALIYFSLVFPYSSFDIKIKHLILLIIPVFISNIFTMLNLTITGVNVVPGGVTEVTFGPAVAIWGFQFVAYILVSLFLLGKKYTITKGHQHTQMQYVFLGIALLAILGTVTNFAIPLLYNNFDASNYGPFLSLFVLGFTAYAILKHNLLHIKVIATEAVVVLLLIILFTKLFIYQSTGELILDTIIMGLVSIFGALLIKSVLEEIKQKENLASLNIKLQEMDDQKDEFISMASHDLRSPLSIIKNNLWFAENSKEIPQKIKENIDVAVSSNEHAINLVNDMLDVSRIEMGRIKVDLEKIDLVQIAREIYEDYLLQAKDENINLVSHGIEKNKKVIVNADKERLVQVFSNLIGNALKFTPKGGQITITLKTDEKDAEVTVQDTGIGIKENDIPKLFAKFVRLNDSHISVPSTMGTGLGLYISKKLLALFGGKIWVESKYGKGSKFIFTLPAIEAS</sequence>
<dbReference type="Gene3D" id="3.30.565.10">
    <property type="entry name" value="Histidine kinase-like ATPase, C-terminal domain"/>
    <property type="match status" value="1"/>
</dbReference>
<keyword evidence="7" id="KW-1133">Transmembrane helix</keyword>
<dbReference type="Pfam" id="PF00512">
    <property type="entry name" value="HisKA"/>
    <property type="match status" value="1"/>
</dbReference>
<keyword evidence="6" id="KW-0902">Two-component regulatory system</keyword>
<feature type="transmembrane region" description="Helical" evidence="7">
    <location>
        <begin position="137"/>
        <end position="155"/>
    </location>
</feature>
<evidence type="ECO:0000256" key="3">
    <source>
        <dbReference type="ARBA" id="ARBA00022553"/>
    </source>
</evidence>
<evidence type="ECO:0000256" key="5">
    <source>
        <dbReference type="ARBA" id="ARBA00022777"/>
    </source>
</evidence>
<keyword evidence="7" id="KW-0472">Membrane</keyword>
<feature type="transmembrane region" description="Helical" evidence="7">
    <location>
        <begin position="226"/>
        <end position="249"/>
    </location>
</feature>
<feature type="transmembrane region" description="Helical" evidence="7">
    <location>
        <begin position="202"/>
        <end position="219"/>
    </location>
</feature>
<reference evidence="9 10" key="1">
    <citation type="journal article" date="2015" name="Nature">
        <title>rRNA introns, odd ribosomes, and small enigmatic genomes across a large radiation of phyla.</title>
        <authorList>
            <person name="Brown C.T."/>
            <person name="Hug L.A."/>
            <person name="Thomas B.C."/>
            <person name="Sharon I."/>
            <person name="Castelle C.J."/>
            <person name="Singh A."/>
            <person name="Wilkins M.J."/>
            <person name="Williams K.H."/>
            <person name="Banfield J.F."/>
        </authorList>
    </citation>
    <scope>NUCLEOTIDE SEQUENCE [LARGE SCALE GENOMIC DNA]</scope>
</reference>
<feature type="transmembrane region" description="Helical" evidence="7">
    <location>
        <begin position="62"/>
        <end position="85"/>
    </location>
</feature>
<dbReference type="EC" id="2.7.13.3" evidence="2"/>
<dbReference type="PANTHER" id="PTHR43711">
    <property type="entry name" value="TWO-COMPONENT HISTIDINE KINASE"/>
    <property type="match status" value="1"/>
</dbReference>
<dbReference type="SMART" id="SM00387">
    <property type="entry name" value="HATPase_c"/>
    <property type="match status" value="1"/>
</dbReference>
<gene>
    <name evidence="9" type="ORF">UW20_C0010G0025</name>
</gene>
<keyword evidence="3" id="KW-0597">Phosphoprotein</keyword>
<name>A0A837I5I7_9BACT</name>
<evidence type="ECO:0000313" key="10">
    <source>
        <dbReference type="Proteomes" id="UP000034012"/>
    </source>
</evidence>
<dbReference type="CDD" id="cd00082">
    <property type="entry name" value="HisKA"/>
    <property type="match status" value="1"/>
</dbReference>
<dbReference type="InterPro" id="IPR003594">
    <property type="entry name" value="HATPase_dom"/>
</dbReference>
<feature type="transmembrane region" description="Helical" evidence="7">
    <location>
        <begin position="30"/>
        <end position="50"/>
    </location>
</feature>
<dbReference type="EMBL" id="LCHK01000010">
    <property type="protein sequence ID" value="KKT32723.1"/>
    <property type="molecule type" value="Genomic_DNA"/>
</dbReference>
<dbReference type="SMART" id="SM00388">
    <property type="entry name" value="HisKA"/>
    <property type="match status" value="1"/>
</dbReference>
<dbReference type="Pfam" id="PF02518">
    <property type="entry name" value="HATPase_c"/>
    <property type="match status" value="1"/>
</dbReference>